<dbReference type="STRING" id="706434.HMPREF9429_00142"/>
<evidence type="ECO:0000259" key="5">
    <source>
        <dbReference type="PROSITE" id="PS51387"/>
    </source>
</evidence>
<dbReference type="InterPro" id="IPR016169">
    <property type="entry name" value="FAD-bd_PCMH_sub2"/>
</dbReference>
<reference evidence="6 7" key="1">
    <citation type="submission" date="2010-08" db="EMBL/GenBank/DDBJ databases">
        <authorList>
            <person name="Weinstock G."/>
            <person name="Sodergren E."/>
            <person name="Clifton S."/>
            <person name="Fulton L."/>
            <person name="Fulton B."/>
            <person name="Courtney L."/>
            <person name="Fronick C."/>
            <person name="Harrison M."/>
            <person name="Strong C."/>
            <person name="Farmer C."/>
            <person name="Delahaunty K."/>
            <person name="Markovic C."/>
            <person name="Hall O."/>
            <person name="Minx P."/>
            <person name="Tomlinson C."/>
            <person name="Mitreva M."/>
            <person name="Hou S."/>
            <person name="Chen J."/>
            <person name="Wollam A."/>
            <person name="Pepin K.H."/>
            <person name="Johnson M."/>
            <person name="Bhonagiri V."/>
            <person name="Zhang X."/>
            <person name="Suruliraj S."/>
            <person name="Warren W."/>
            <person name="Chinwalla A."/>
            <person name="Mardis E.R."/>
            <person name="Wilson R.K."/>
        </authorList>
    </citation>
    <scope>NUCLEOTIDE SEQUENCE [LARGE SCALE GENOMIC DNA]</scope>
    <source>
        <strain evidence="6 7">F0359</strain>
    </source>
</reference>
<keyword evidence="2" id="KW-0285">Flavoprotein</keyword>
<dbReference type="Gene3D" id="1.10.45.10">
    <property type="entry name" value="Vanillyl-alcohol Oxidase, Chain A, domain 4"/>
    <property type="match status" value="1"/>
</dbReference>
<dbReference type="FunFam" id="1.10.45.10:FF:000001">
    <property type="entry name" value="D-lactate dehydrogenase mitochondrial"/>
    <property type="match status" value="1"/>
</dbReference>
<evidence type="ECO:0000256" key="4">
    <source>
        <dbReference type="ARBA" id="ARBA00023002"/>
    </source>
</evidence>
<dbReference type="GO" id="GO:0016491">
    <property type="term" value="F:oxidoreductase activity"/>
    <property type="evidence" value="ECO:0007669"/>
    <property type="project" value="UniProtKB-KW"/>
</dbReference>
<evidence type="ECO:0000256" key="1">
    <source>
        <dbReference type="ARBA" id="ARBA00001974"/>
    </source>
</evidence>
<keyword evidence="3" id="KW-0274">FAD</keyword>
<dbReference type="InterPro" id="IPR006094">
    <property type="entry name" value="Oxid_FAD_bind_N"/>
</dbReference>
<sequence>MQTYTVVNENIIKDLVAIVGNKYVLTEKDRLVLYGQDEGAERKAYRLPEAVVLPATTEEVAAVMQMAVKYHIAVIPRGAGTGLEGGAVANKYGGIILSTERMNAVLEINDECLYARVEAGVITADLQRMAAAKGLLYAGDPCSGDSCFIGGNAATNAGGNRAVKYGTTRDQVYAVKMVTPKGEIVELGGRLKKSSTGYALEKVVIGAEGTLGIITEVTVRLVPLPPVSVHILSVFSSAQEALSLVTVLPKNRIETTCLEFMDNESIRAVERFTGERQVASEKGNYMIIQIDCRNEDEADAICMQVDEICRTCGATDVFMADADKIWRARKIFSEASGAEGPVAMEDFVVPPDCIAELLQEVQNIGERTGLCFRGVSHAGDGNIHLDILRNGLTDAEWERRLAEYEKEAYTAVYAKGGKISGEHGIGTVRKGFMLTYTDPVELELMRALKKAWDPDLILNPGKIFDIDG</sequence>
<evidence type="ECO:0000256" key="3">
    <source>
        <dbReference type="ARBA" id="ARBA00022827"/>
    </source>
</evidence>
<keyword evidence="7" id="KW-1185">Reference proteome</keyword>
<dbReference type="Gene3D" id="3.30.70.2190">
    <property type="match status" value="1"/>
</dbReference>
<proteinExistence type="predicted"/>
<dbReference type="Pfam" id="PF01565">
    <property type="entry name" value="FAD_binding_4"/>
    <property type="match status" value="1"/>
</dbReference>
<dbReference type="Gene3D" id="3.30.43.10">
    <property type="entry name" value="Uridine Diphospho-n-acetylenolpyruvylglucosamine Reductase, domain 2"/>
    <property type="match status" value="1"/>
</dbReference>
<evidence type="ECO:0000313" key="7">
    <source>
        <dbReference type="Proteomes" id="UP000003195"/>
    </source>
</evidence>
<protein>
    <submittedName>
        <fullName evidence="6">Putative glycolate oxidase, subunit GlcD</fullName>
    </submittedName>
</protein>
<comment type="cofactor">
    <cofactor evidence="1">
        <name>FAD</name>
        <dbReference type="ChEBI" id="CHEBI:57692"/>
    </cofactor>
</comment>
<dbReference type="Pfam" id="PF02913">
    <property type="entry name" value="FAD-oxidase_C"/>
    <property type="match status" value="1"/>
</dbReference>
<name>E2Z9N8_9FIRM</name>
<dbReference type="InterPro" id="IPR036318">
    <property type="entry name" value="FAD-bd_PCMH-like_sf"/>
</dbReference>
<dbReference type="PANTHER" id="PTHR42934">
    <property type="entry name" value="GLYCOLATE OXIDASE SUBUNIT GLCD"/>
    <property type="match status" value="1"/>
</dbReference>
<dbReference type="RefSeq" id="WP_006940866.1">
    <property type="nucleotide sequence ID" value="NZ_GL538177.1"/>
</dbReference>
<dbReference type="SUPFAM" id="SSF55103">
    <property type="entry name" value="FAD-linked oxidases, C-terminal domain"/>
    <property type="match status" value="1"/>
</dbReference>
<gene>
    <name evidence="6" type="ORF">HMPREF9429_00142</name>
</gene>
<dbReference type="InterPro" id="IPR016167">
    <property type="entry name" value="FAD-bd_PCMH_sub1"/>
</dbReference>
<evidence type="ECO:0000313" key="6">
    <source>
        <dbReference type="EMBL" id="EFQ05064.1"/>
    </source>
</evidence>
<dbReference type="Gene3D" id="3.30.465.10">
    <property type="match status" value="1"/>
</dbReference>
<dbReference type="InterPro" id="IPR004113">
    <property type="entry name" value="FAD-bd_oxidored_4_C"/>
</dbReference>
<evidence type="ECO:0000256" key="2">
    <source>
        <dbReference type="ARBA" id="ARBA00022630"/>
    </source>
</evidence>
<dbReference type="HOGENOM" id="CLU_017779_9_2_9"/>
<dbReference type="InterPro" id="IPR051914">
    <property type="entry name" value="FAD-linked_OxidoTrans_Type4"/>
</dbReference>
<dbReference type="AlphaFoldDB" id="E2Z9N8"/>
<dbReference type="GO" id="GO:0071949">
    <property type="term" value="F:FAD binding"/>
    <property type="evidence" value="ECO:0007669"/>
    <property type="project" value="InterPro"/>
</dbReference>
<accession>E2Z9N8</accession>
<dbReference type="eggNOG" id="COG0277">
    <property type="taxonomic scope" value="Bacteria"/>
</dbReference>
<dbReference type="InterPro" id="IPR016164">
    <property type="entry name" value="FAD-linked_Oxase-like_C"/>
</dbReference>
<organism evidence="6 7">
    <name type="scientific">Megasphaera micronuciformis F0359</name>
    <dbReference type="NCBI Taxonomy" id="706434"/>
    <lineage>
        <taxon>Bacteria</taxon>
        <taxon>Bacillati</taxon>
        <taxon>Bacillota</taxon>
        <taxon>Negativicutes</taxon>
        <taxon>Veillonellales</taxon>
        <taxon>Veillonellaceae</taxon>
        <taxon>Megasphaera</taxon>
    </lineage>
</organism>
<dbReference type="SUPFAM" id="SSF56176">
    <property type="entry name" value="FAD-binding/transporter-associated domain-like"/>
    <property type="match status" value="1"/>
</dbReference>
<dbReference type="EMBL" id="AECS01000003">
    <property type="protein sequence ID" value="EFQ05064.1"/>
    <property type="molecule type" value="Genomic_DNA"/>
</dbReference>
<dbReference type="PROSITE" id="PS51387">
    <property type="entry name" value="FAD_PCMH"/>
    <property type="match status" value="1"/>
</dbReference>
<dbReference type="OrthoDB" id="9767256at2"/>
<dbReference type="Proteomes" id="UP000003195">
    <property type="component" value="Unassembled WGS sequence"/>
</dbReference>
<dbReference type="Gene3D" id="3.30.70.2740">
    <property type="match status" value="1"/>
</dbReference>
<dbReference type="InterPro" id="IPR016166">
    <property type="entry name" value="FAD-bd_PCMH"/>
</dbReference>
<dbReference type="PANTHER" id="PTHR42934:SF2">
    <property type="entry name" value="GLYCOLATE OXIDASE SUBUNIT GLCD"/>
    <property type="match status" value="1"/>
</dbReference>
<comment type="caution">
    <text evidence="6">The sequence shown here is derived from an EMBL/GenBank/DDBJ whole genome shotgun (WGS) entry which is preliminary data.</text>
</comment>
<dbReference type="InterPro" id="IPR016171">
    <property type="entry name" value="Vanillyl_alc_oxidase_C-sub2"/>
</dbReference>
<keyword evidence="4" id="KW-0560">Oxidoreductase</keyword>
<feature type="domain" description="FAD-binding PCMH-type" evidence="5">
    <location>
        <begin position="44"/>
        <end position="224"/>
    </location>
</feature>